<feature type="region of interest" description="Disordered" evidence="10">
    <location>
        <begin position="213"/>
        <end position="297"/>
    </location>
</feature>
<feature type="compositionally biased region" description="Basic and acidic residues" evidence="10">
    <location>
        <begin position="521"/>
        <end position="544"/>
    </location>
</feature>
<dbReference type="GO" id="GO:0006606">
    <property type="term" value="P:protein import into nucleus"/>
    <property type="evidence" value="ECO:0007669"/>
    <property type="project" value="TreeGrafter"/>
</dbReference>
<evidence type="ECO:0000256" key="4">
    <source>
        <dbReference type="ARBA" id="ARBA00022816"/>
    </source>
</evidence>
<evidence type="ECO:0000256" key="7">
    <source>
        <dbReference type="ARBA" id="ARBA00023010"/>
    </source>
</evidence>
<feature type="compositionally biased region" description="Polar residues" evidence="10">
    <location>
        <begin position="1"/>
        <end position="16"/>
    </location>
</feature>
<keyword evidence="2" id="KW-0813">Transport</keyword>
<dbReference type="InterPro" id="IPR000156">
    <property type="entry name" value="Ran_bind_dom"/>
</dbReference>
<dbReference type="CDD" id="cd13170">
    <property type="entry name" value="RanBD_NUP50"/>
    <property type="match status" value="1"/>
</dbReference>
<dbReference type="PANTHER" id="PTHR23138:SF141">
    <property type="entry name" value="NUCLEAR PORE COMPLEX PROTEIN NUP50"/>
    <property type="match status" value="1"/>
</dbReference>
<feature type="region of interest" description="Disordered" evidence="10">
    <location>
        <begin position="489"/>
        <end position="576"/>
    </location>
</feature>
<dbReference type="Gene3D" id="2.30.29.30">
    <property type="entry name" value="Pleckstrin-homology domain (PH domain)/Phosphotyrosine-binding domain (PTB)"/>
    <property type="match status" value="1"/>
</dbReference>
<reference evidence="13" key="1">
    <citation type="submission" date="2014-01" db="EMBL/GenBank/DDBJ databases">
        <title>The Genome Sequence of Anopheles farauti FAR1 (V2).</title>
        <authorList>
            <consortium name="The Broad Institute Genomics Platform"/>
            <person name="Neafsey D.E."/>
            <person name="Besansky N."/>
            <person name="Howell P."/>
            <person name="Walton C."/>
            <person name="Young S.K."/>
            <person name="Zeng Q."/>
            <person name="Gargeya S."/>
            <person name="Fitzgerald M."/>
            <person name="Haas B."/>
            <person name="Abouelleil A."/>
            <person name="Allen A.W."/>
            <person name="Alvarado L."/>
            <person name="Arachchi H.M."/>
            <person name="Berlin A.M."/>
            <person name="Chapman S.B."/>
            <person name="Gainer-Dewar J."/>
            <person name="Goldberg J."/>
            <person name="Griggs A."/>
            <person name="Gujja S."/>
            <person name="Hansen M."/>
            <person name="Howarth C."/>
            <person name="Imamovic A."/>
            <person name="Ireland A."/>
            <person name="Larimer J."/>
            <person name="McCowan C."/>
            <person name="Murphy C."/>
            <person name="Pearson M."/>
            <person name="Poon T.W."/>
            <person name="Priest M."/>
            <person name="Roberts A."/>
            <person name="Saif S."/>
            <person name="Shea T."/>
            <person name="Sisk P."/>
            <person name="Sykes S."/>
            <person name="Wortman J."/>
            <person name="Nusbaum C."/>
            <person name="Birren B."/>
        </authorList>
    </citation>
    <scope>NUCLEOTIDE SEQUENCE [LARGE SCALE GENOMIC DNA]</scope>
    <source>
        <strain evidence="13">FAR1</strain>
    </source>
</reference>
<evidence type="ECO:0000256" key="1">
    <source>
        <dbReference type="ARBA" id="ARBA00004567"/>
    </source>
</evidence>
<evidence type="ECO:0000313" key="12">
    <source>
        <dbReference type="EnsemblMetazoa" id="AFAF001829-PA"/>
    </source>
</evidence>
<feature type="domain" description="RanBD1" evidence="11">
    <location>
        <begin position="667"/>
        <end position="777"/>
    </location>
</feature>
<dbReference type="InterPro" id="IPR045255">
    <property type="entry name" value="RanBP1-like"/>
</dbReference>
<dbReference type="STRING" id="69004.A0A182Q2K0"/>
<evidence type="ECO:0000256" key="10">
    <source>
        <dbReference type="SAM" id="MobiDB-lite"/>
    </source>
</evidence>
<accession>A0A182Q2K0</accession>
<evidence type="ECO:0000256" key="8">
    <source>
        <dbReference type="ARBA" id="ARBA00023132"/>
    </source>
</evidence>
<keyword evidence="3" id="KW-0677">Repeat</keyword>
<feature type="compositionally biased region" description="Polar residues" evidence="10">
    <location>
        <begin position="214"/>
        <end position="228"/>
    </location>
</feature>
<evidence type="ECO:0000256" key="3">
    <source>
        <dbReference type="ARBA" id="ARBA00022737"/>
    </source>
</evidence>
<dbReference type="Pfam" id="PF08911">
    <property type="entry name" value="NUP50"/>
    <property type="match status" value="1"/>
</dbReference>
<evidence type="ECO:0000259" key="11">
    <source>
        <dbReference type="PROSITE" id="PS50196"/>
    </source>
</evidence>
<feature type="region of interest" description="Disordered" evidence="10">
    <location>
        <begin position="382"/>
        <end position="407"/>
    </location>
</feature>
<evidence type="ECO:0000256" key="9">
    <source>
        <dbReference type="ARBA" id="ARBA00023242"/>
    </source>
</evidence>
<proteinExistence type="predicted"/>
<keyword evidence="4" id="KW-0509">mRNA transport</keyword>
<evidence type="ECO:0000313" key="13">
    <source>
        <dbReference type="Proteomes" id="UP000075886"/>
    </source>
</evidence>
<evidence type="ECO:0000256" key="5">
    <source>
        <dbReference type="ARBA" id="ARBA00022927"/>
    </source>
</evidence>
<feature type="compositionally biased region" description="Low complexity" evidence="10">
    <location>
        <begin position="277"/>
        <end position="292"/>
    </location>
</feature>
<dbReference type="SMART" id="SM00160">
    <property type="entry name" value="RanBD"/>
    <property type="match status" value="1"/>
</dbReference>
<dbReference type="SUPFAM" id="SSF50729">
    <property type="entry name" value="PH domain-like"/>
    <property type="match status" value="1"/>
</dbReference>
<keyword evidence="9" id="KW-0539">Nucleus</keyword>
<name>A0A182Q2K0_9DIPT</name>
<keyword evidence="5" id="KW-0653">Protein transport</keyword>
<feature type="region of interest" description="Disordered" evidence="10">
    <location>
        <begin position="1"/>
        <end position="25"/>
    </location>
</feature>
<comment type="subcellular location">
    <subcellularLocation>
        <location evidence="1">Nucleus</location>
        <location evidence="1">Nuclear pore complex</location>
    </subcellularLocation>
</comment>
<keyword evidence="7" id="KW-0811">Translocation</keyword>
<dbReference type="AlphaFoldDB" id="A0A182Q2K0"/>
<feature type="region of interest" description="Disordered" evidence="10">
    <location>
        <begin position="154"/>
        <end position="182"/>
    </location>
</feature>
<dbReference type="GO" id="GO:0051028">
    <property type="term" value="P:mRNA transport"/>
    <property type="evidence" value="ECO:0007669"/>
    <property type="project" value="UniProtKB-KW"/>
</dbReference>
<keyword evidence="8" id="KW-0906">Nuclear pore complex</keyword>
<dbReference type="InterPro" id="IPR011993">
    <property type="entry name" value="PH-like_dom_sf"/>
</dbReference>
<reference evidence="12" key="2">
    <citation type="submission" date="2020-05" db="UniProtKB">
        <authorList>
            <consortium name="EnsemblMetazoa"/>
        </authorList>
    </citation>
    <scope>IDENTIFICATION</scope>
    <source>
        <strain evidence="12">FAR1</strain>
    </source>
</reference>
<evidence type="ECO:0000256" key="6">
    <source>
        <dbReference type="ARBA" id="ARBA00022990"/>
    </source>
</evidence>
<dbReference type="Proteomes" id="UP000075886">
    <property type="component" value="Unassembled WGS sequence"/>
</dbReference>
<feature type="compositionally biased region" description="Polar residues" evidence="10">
    <location>
        <begin position="165"/>
        <end position="182"/>
    </location>
</feature>
<feature type="region of interest" description="Disordered" evidence="10">
    <location>
        <begin position="310"/>
        <end position="351"/>
    </location>
</feature>
<dbReference type="PROSITE" id="PS50196">
    <property type="entry name" value="RANBD1"/>
    <property type="match status" value="1"/>
</dbReference>
<dbReference type="VEuPathDB" id="VectorBase:AFAF001829"/>
<dbReference type="PANTHER" id="PTHR23138">
    <property type="entry name" value="RAN BINDING PROTEIN"/>
    <property type="match status" value="1"/>
</dbReference>
<protein>
    <recommendedName>
        <fullName evidence="11">RanBD1 domain-containing protein</fullName>
    </recommendedName>
</protein>
<keyword evidence="13" id="KW-1185">Reference proteome</keyword>
<dbReference type="Pfam" id="PF00638">
    <property type="entry name" value="Ran_BP1"/>
    <property type="match status" value="1"/>
</dbReference>
<feature type="region of interest" description="Disordered" evidence="10">
    <location>
        <begin position="626"/>
        <end position="667"/>
    </location>
</feature>
<feature type="compositionally biased region" description="Polar residues" evidence="10">
    <location>
        <begin position="236"/>
        <end position="250"/>
    </location>
</feature>
<dbReference type="GO" id="GO:0005643">
    <property type="term" value="C:nuclear pore"/>
    <property type="evidence" value="ECO:0007669"/>
    <property type="project" value="UniProtKB-SubCell"/>
</dbReference>
<evidence type="ECO:0000256" key="2">
    <source>
        <dbReference type="ARBA" id="ARBA00022448"/>
    </source>
</evidence>
<organism evidence="12 13">
    <name type="scientific">Anopheles farauti</name>
    <dbReference type="NCBI Taxonomy" id="69004"/>
    <lineage>
        <taxon>Eukaryota</taxon>
        <taxon>Metazoa</taxon>
        <taxon>Ecdysozoa</taxon>
        <taxon>Arthropoda</taxon>
        <taxon>Hexapoda</taxon>
        <taxon>Insecta</taxon>
        <taxon>Pterygota</taxon>
        <taxon>Neoptera</taxon>
        <taxon>Endopterygota</taxon>
        <taxon>Diptera</taxon>
        <taxon>Nematocera</taxon>
        <taxon>Culicoidea</taxon>
        <taxon>Culicidae</taxon>
        <taxon>Anophelinae</taxon>
        <taxon>Anopheles</taxon>
    </lineage>
</organism>
<keyword evidence="6" id="KW-0007">Acetylation</keyword>
<dbReference type="EnsemblMetazoa" id="AFAF001829-RA">
    <property type="protein sequence ID" value="AFAF001829-PA"/>
    <property type="gene ID" value="AFAF001829"/>
</dbReference>
<dbReference type="EMBL" id="AXCN02000632">
    <property type="status" value="NOT_ANNOTATED_CDS"/>
    <property type="molecule type" value="Genomic_DNA"/>
</dbReference>
<feature type="compositionally biased region" description="Polar residues" evidence="10">
    <location>
        <begin position="267"/>
        <end position="276"/>
    </location>
</feature>
<dbReference type="InterPro" id="IPR015007">
    <property type="entry name" value="NUP2/50/61"/>
</dbReference>
<sequence length="777" mass="80446">MAKRGPQSTLNHLNWNETEEPEEMGEFAKASDDVIKHRVIKKARRRVTDDADSTAAAASSSVFGGFKGFASTPLAKAGTDGPKTFSFLSTLGAPAAGKTNGNGTSTVSSSGTGIGTPNAAAPMFSFGSNAATAASAVSDAGKKAFPTFGSAASLKADSTDGAKSAPTSSGFGISSTKEGGTDSSKNLFSLATSSAQPTSTDSAAKPFAFGSLGAKTSDSMQPGKTFTFGSPAGGKDSSTSATSPKGTFTFGSFAAKPETGDGEKKSLTFSSSVTSPKDSTASTAPKTAASKDSLPKPTFMFVSIAPKPDASEATAKKSFTFGSPSANKDKPASTEAASPASKPTSSDSFGTGIGKTGFGSLTSPLANATDANKKATFAFGASDSSSQVNTGNKTSGPSTTATPTESSDSVVKKMFNFANAGTNSAPATGSQSSATDTKKKVKTFEDKVVELNSAFLWWIHRKLHENTFCKLHVVFRDYERHFARIESEMTPEEVEELGPYLVPPRNSTPLEKNAKEAANPDQKKKEKDEKEEVKEKQPEPEKVPPKTGFFFGTMAASPKESSKTPVPATSAANAPAPSSGGFAIGAAKQFSFGATSSSTVSTSSPAFFAGASTFGNGKPAVEGGFTFGNVAKPTPAPDSSATGAADKEADADADEDEPPKVEFTPVEEKDSLFSKRCKLFVKTGGAYSDRGVGTLHVKKVDGKVQVLVRADTSLGNILLNIILNESVPLQRMGKNNVMMICLPTPDSKPPPTSVLLRVKTTEEADELYETLLKFKPK</sequence>
<feature type="compositionally biased region" description="Low complexity" evidence="10">
    <location>
        <begin position="567"/>
        <end position="576"/>
    </location>
</feature>